<evidence type="ECO:0000313" key="3">
    <source>
        <dbReference type="Proteomes" id="UP000275408"/>
    </source>
</evidence>
<sequence length="69" mass="7596">MSSAPKKDEQSLLHHGQSTMTSQGQSVMLCHKSVDWKMMESCEFPGKPTLAQMKRSCASTMAFRPPGGH</sequence>
<reference evidence="2 3" key="1">
    <citation type="journal article" date="2018" name="Sci. Rep.">
        <title>Comparative analysis of the Pocillopora damicornis genome highlights role of immune system in coral evolution.</title>
        <authorList>
            <person name="Cunning R."/>
            <person name="Bay R.A."/>
            <person name="Gillette P."/>
            <person name="Baker A.C."/>
            <person name="Traylor-Knowles N."/>
        </authorList>
    </citation>
    <scope>NUCLEOTIDE SEQUENCE [LARGE SCALE GENOMIC DNA]</scope>
    <source>
        <strain evidence="2">RSMAS</strain>
        <tissue evidence="2">Whole animal</tissue>
    </source>
</reference>
<dbReference type="AlphaFoldDB" id="A0A3M6T7U7"/>
<protein>
    <submittedName>
        <fullName evidence="2">Uncharacterized protein</fullName>
    </submittedName>
</protein>
<name>A0A3M6T7U7_POCDA</name>
<evidence type="ECO:0000256" key="1">
    <source>
        <dbReference type="SAM" id="MobiDB-lite"/>
    </source>
</evidence>
<feature type="compositionally biased region" description="Polar residues" evidence="1">
    <location>
        <begin position="16"/>
        <end position="25"/>
    </location>
</feature>
<proteinExistence type="predicted"/>
<comment type="caution">
    <text evidence="2">The sequence shown here is derived from an EMBL/GenBank/DDBJ whole genome shotgun (WGS) entry which is preliminary data.</text>
</comment>
<accession>A0A3M6T7U7</accession>
<gene>
    <name evidence="2" type="ORF">pdam_00020318</name>
</gene>
<feature type="compositionally biased region" description="Basic and acidic residues" evidence="1">
    <location>
        <begin position="1"/>
        <end position="12"/>
    </location>
</feature>
<dbReference type="Proteomes" id="UP000275408">
    <property type="component" value="Unassembled WGS sequence"/>
</dbReference>
<feature type="region of interest" description="Disordered" evidence="1">
    <location>
        <begin position="1"/>
        <end position="25"/>
    </location>
</feature>
<evidence type="ECO:0000313" key="2">
    <source>
        <dbReference type="EMBL" id="RMX37364.1"/>
    </source>
</evidence>
<keyword evidence="3" id="KW-1185">Reference proteome</keyword>
<dbReference type="EMBL" id="RCHS01004149">
    <property type="protein sequence ID" value="RMX37364.1"/>
    <property type="molecule type" value="Genomic_DNA"/>
</dbReference>
<organism evidence="2 3">
    <name type="scientific">Pocillopora damicornis</name>
    <name type="common">Cauliflower coral</name>
    <name type="synonym">Millepora damicornis</name>
    <dbReference type="NCBI Taxonomy" id="46731"/>
    <lineage>
        <taxon>Eukaryota</taxon>
        <taxon>Metazoa</taxon>
        <taxon>Cnidaria</taxon>
        <taxon>Anthozoa</taxon>
        <taxon>Hexacorallia</taxon>
        <taxon>Scleractinia</taxon>
        <taxon>Astrocoeniina</taxon>
        <taxon>Pocilloporidae</taxon>
        <taxon>Pocillopora</taxon>
    </lineage>
</organism>